<gene>
    <name evidence="2" type="ORF">F9C07_2359</name>
</gene>
<evidence type="ECO:0000313" key="2">
    <source>
        <dbReference type="EMBL" id="QRD82712.1"/>
    </source>
</evidence>
<dbReference type="EMBL" id="CP044622">
    <property type="protein sequence ID" value="QRD82712.1"/>
    <property type="molecule type" value="Genomic_DNA"/>
</dbReference>
<evidence type="ECO:0000313" key="3">
    <source>
        <dbReference type="Proteomes" id="UP000596276"/>
    </source>
</evidence>
<proteinExistence type="predicted"/>
<accession>A0A7U2MFB5</accession>
<keyword evidence="3" id="KW-1185">Reference proteome</keyword>
<evidence type="ECO:0000256" key="1">
    <source>
        <dbReference type="SAM" id="MobiDB-lite"/>
    </source>
</evidence>
<sequence length="79" mass="8802">MAADYYGYRPMYPRQRSARGSPSQILANPASQERLLQSVDPAYGARSLQKTAIVESTKTLFATPVGHMRQLVLRLYEAG</sequence>
<dbReference type="AlphaFoldDB" id="A0A7U2MFB5"/>
<dbReference type="Proteomes" id="UP000596276">
    <property type="component" value="Chromosome 2"/>
</dbReference>
<dbReference type="VEuPathDB" id="FungiDB:F9C07_2359"/>
<name>A0A7U2MFB5_ASPFN</name>
<organism evidence="2 3">
    <name type="scientific">Aspergillus flavus (strain ATCC 200026 / FGSC A1120 / IAM 13836 / NRRL 3357 / JCM 12722 / SRRC 167)</name>
    <dbReference type="NCBI Taxonomy" id="332952"/>
    <lineage>
        <taxon>Eukaryota</taxon>
        <taxon>Fungi</taxon>
        <taxon>Dikarya</taxon>
        <taxon>Ascomycota</taxon>
        <taxon>Pezizomycotina</taxon>
        <taxon>Eurotiomycetes</taxon>
        <taxon>Eurotiomycetidae</taxon>
        <taxon>Eurotiales</taxon>
        <taxon>Aspergillaceae</taxon>
        <taxon>Aspergillus</taxon>
        <taxon>Aspergillus subgen. Circumdati</taxon>
    </lineage>
</organism>
<feature type="region of interest" description="Disordered" evidence="1">
    <location>
        <begin position="1"/>
        <end position="24"/>
    </location>
</feature>
<reference evidence="3" key="1">
    <citation type="journal article" date="2021" name="G3 (Bethesda)">
        <title>Chromosome assembled and annotated genome sequence of Aspergillus flavus NRRL 3357.</title>
        <authorList>
            <person name="Skerker J.M."/>
            <person name="Pianalto K.M."/>
            <person name="Mondo S.J."/>
            <person name="Yang K."/>
            <person name="Arkin A.P."/>
            <person name="Keller N.P."/>
            <person name="Grigoriev I.V."/>
            <person name="Louise Glass N.L."/>
        </authorList>
    </citation>
    <scope>NUCLEOTIDE SEQUENCE [LARGE SCALE GENOMIC DNA]</scope>
    <source>
        <strain evidence="3">ATCC 200026 / FGSC A1120 / IAM 13836 / NRRL 3357 / JCM 12722 / SRRC 167</strain>
    </source>
</reference>
<protein>
    <submittedName>
        <fullName evidence="2">Uncharacterized protein</fullName>
    </submittedName>
</protein>